<protein>
    <recommendedName>
        <fullName evidence="4">Nlr family card domain protein</fullName>
    </recommendedName>
</protein>
<evidence type="ECO:0000313" key="3">
    <source>
        <dbReference type="Proteomes" id="UP000821853"/>
    </source>
</evidence>
<name>A0A9J6H4U3_HAELO</name>
<keyword evidence="3" id="KW-1185">Reference proteome</keyword>
<comment type="caution">
    <text evidence="2">The sequence shown here is derived from an EMBL/GenBank/DDBJ whole genome shotgun (WGS) entry which is preliminary data.</text>
</comment>
<proteinExistence type="predicted"/>
<accession>A0A9J6H4U3</accession>
<dbReference type="OrthoDB" id="6477647at2759"/>
<dbReference type="SUPFAM" id="SSF52047">
    <property type="entry name" value="RNI-like"/>
    <property type="match status" value="2"/>
</dbReference>
<gene>
    <name evidence="2" type="ORF">HPB48_023257</name>
</gene>
<evidence type="ECO:0000313" key="2">
    <source>
        <dbReference type="EMBL" id="KAH9382701.1"/>
    </source>
</evidence>
<evidence type="ECO:0008006" key="4">
    <source>
        <dbReference type="Google" id="ProtNLM"/>
    </source>
</evidence>
<dbReference type="PANTHER" id="PTHR24111:SF0">
    <property type="entry name" value="LEUCINE-RICH REPEAT-CONTAINING PROTEIN"/>
    <property type="match status" value="1"/>
</dbReference>
<sequence>MEPQDIALNFAELHDLPAFFTGAKLQWPQLCTATESEACHIAAELSVWNEFLCQACIQLREDAPGKLCLVFRDYYEFESNGEKQIEKAFILVSCLLKTHRCLVGLHISYGFSDINRFQEHFIFGSSVYHSLKSLQITSLSAPLVLENISVAVRHLAKLEDLKIDLRKLPHGFIEALCSLTRTSSSLKHVSLPRYEMKLWEVELFYASLAENCNLEELCVNTSSLLPGSEHCCVDFARYLASTATLKSLELYSTKYRLSRILAAVVLALSGNHALRSITFTGFFVDMEGARAIKRYLAKNTMVKIFSLKECRWHGKHGPWHATDNSKYDTDNIGVLSGRIRPWISILRKNRTLQCLTLNLSGFSPAECNALFDELVNNSTIQKVTIEDIGLYCSRRGRRLSSPRTNRRSKTIHERPDQLVAECRQLSDLKLMYYEPDDSTWFKMTVPVLTGCRHITTLSLDMRFSFQDGAVSLVATYISQTSVLRDLHLCLPWFLVIVNPNDTTHRLEVLRALEKNSSVRKLTLWENGFNIGEISFLAKIVRSSKVLHTFTLNSFAEQVETFMQHLSPDFYLNQTLVSLQFYATRVRVTRSFFVVRDIVRRNHDLVTCAAHFVIGNRSRQCCEALEAVAHNSALVEKLQEMFSVDEQTAVDSVCKSLHHIRLMVVFMRFTGVIESQLAFCEETSGRLCLQDIDEYSWCCVRRYLRVADVLRSCT</sequence>
<organism evidence="2 3">
    <name type="scientific">Haemaphysalis longicornis</name>
    <name type="common">Bush tick</name>
    <dbReference type="NCBI Taxonomy" id="44386"/>
    <lineage>
        <taxon>Eukaryota</taxon>
        <taxon>Metazoa</taxon>
        <taxon>Ecdysozoa</taxon>
        <taxon>Arthropoda</taxon>
        <taxon>Chelicerata</taxon>
        <taxon>Arachnida</taxon>
        <taxon>Acari</taxon>
        <taxon>Parasitiformes</taxon>
        <taxon>Ixodida</taxon>
        <taxon>Ixodoidea</taxon>
        <taxon>Ixodidae</taxon>
        <taxon>Haemaphysalinae</taxon>
        <taxon>Haemaphysalis</taxon>
    </lineage>
</organism>
<dbReference type="EMBL" id="JABSTR010000202">
    <property type="protein sequence ID" value="KAH9382701.1"/>
    <property type="molecule type" value="Genomic_DNA"/>
</dbReference>
<dbReference type="Gene3D" id="3.80.10.10">
    <property type="entry name" value="Ribonuclease Inhibitor"/>
    <property type="match status" value="1"/>
</dbReference>
<reference evidence="2 3" key="1">
    <citation type="journal article" date="2020" name="Cell">
        <title>Large-Scale Comparative Analyses of Tick Genomes Elucidate Their Genetic Diversity and Vector Capacities.</title>
        <authorList>
            <consortium name="Tick Genome and Microbiome Consortium (TIGMIC)"/>
            <person name="Jia N."/>
            <person name="Wang J."/>
            <person name="Shi W."/>
            <person name="Du L."/>
            <person name="Sun Y."/>
            <person name="Zhan W."/>
            <person name="Jiang J.F."/>
            <person name="Wang Q."/>
            <person name="Zhang B."/>
            <person name="Ji P."/>
            <person name="Bell-Sakyi L."/>
            <person name="Cui X.M."/>
            <person name="Yuan T.T."/>
            <person name="Jiang B.G."/>
            <person name="Yang W.F."/>
            <person name="Lam T.T."/>
            <person name="Chang Q.C."/>
            <person name="Ding S.J."/>
            <person name="Wang X.J."/>
            <person name="Zhu J.G."/>
            <person name="Ruan X.D."/>
            <person name="Zhao L."/>
            <person name="Wei J.T."/>
            <person name="Ye R.Z."/>
            <person name="Que T.C."/>
            <person name="Du C.H."/>
            <person name="Zhou Y.H."/>
            <person name="Cheng J.X."/>
            <person name="Dai P.F."/>
            <person name="Guo W.B."/>
            <person name="Han X.H."/>
            <person name="Huang E.J."/>
            <person name="Li L.F."/>
            <person name="Wei W."/>
            <person name="Gao Y.C."/>
            <person name="Liu J.Z."/>
            <person name="Shao H.Z."/>
            <person name="Wang X."/>
            <person name="Wang C.C."/>
            <person name="Yang T.C."/>
            <person name="Huo Q.B."/>
            <person name="Li W."/>
            <person name="Chen H.Y."/>
            <person name="Chen S.E."/>
            <person name="Zhou L.G."/>
            <person name="Ni X.B."/>
            <person name="Tian J.H."/>
            <person name="Sheng Y."/>
            <person name="Liu T."/>
            <person name="Pan Y.S."/>
            <person name="Xia L.Y."/>
            <person name="Li J."/>
            <person name="Zhao F."/>
            <person name="Cao W.C."/>
        </authorList>
    </citation>
    <scope>NUCLEOTIDE SEQUENCE [LARGE SCALE GENOMIC DNA]</scope>
    <source>
        <strain evidence="2">HaeL-2018</strain>
    </source>
</reference>
<dbReference type="OMA" id="FFFDECW"/>
<dbReference type="AlphaFoldDB" id="A0A9J6H4U3"/>
<dbReference type="VEuPathDB" id="VectorBase:HLOH_040967"/>
<dbReference type="InterPro" id="IPR032675">
    <property type="entry name" value="LRR_dom_sf"/>
</dbReference>
<dbReference type="Proteomes" id="UP000821853">
    <property type="component" value="Unassembled WGS sequence"/>
</dbReference>
<dbReference type="PANTHER" id="PTHR24111">
    <property type="entry name" value="LEUCINE-RICH REPEAT-CONTAINING PROTEIN 34"/>
    <property type="match status" value="1"/>
</dbReference>
<keyword evidence="1" id="KW-0677">Repeat</keyword>
<evidence type="ECO:0000256" key="1">
    <source>
        <dbReference type="ARBA" id="ARBA00022737"/>
    </source>
</evidence>
<dbReference type="InterPro" id="IPR052201">
    <property type="entry name" value="LRR-containing_regulator"/>
</dbReference>